<sequence>MSARLIFQAARRPVLRGTHLGVAQFSTARAVLKKKERHAGGGKASKVAEEPEIDISALLDIKEVESSLEKTIKAFNDKAKLAKQGSSELQRFTQLSVNLGKTHEQKLNEIATVATRGNKVMIVAFDPKHVKYIQSAVVGQLNMPAEPVATDKQTLAVTIPPNSASKKDSVLRQIKEDFEHFKQSQSHHSIAAIRQKALNPIKKARTQLTADDFRKLNGQVEDVVKQYTQKLTDAFKKAS</sequence>
<dbReference type="InterPro" id="IPR013765">
    <property type="entry name" value="DNA_recomb/repair_RecA"/>
</dbReference>
<dbReference type="AlphaFoldDB" id="A0A2T0FDT0"/>
<dbReference type="GO" id="GO:0043023">
    <property type="term" value="F:ribosomal large subunit binding"/>
    <property type="evidence" value="ECO:0007669"/>
    <property type="project" value="TreeGrafter"/>
</dbReference>
<keyword evidence="4" id="KW-0067">ATP-binding</keyword>
<keyword evidence="11" id="KW-1185">Reference proteome</keyword>
<reference evidence="10 11" key="1">
    <citation type="submission" date="2017-04" db="EMBL/GenBank/DDBJ databases">
        <title>Genome sequencing of [Candida] sorbophila.</title>
        <authorList>
            <person name="Ahn J.O."/>
        </authorList>
    </citation>
    <scope>NUCLEOTIDE SEQUENCE [LARGE SCALE GENOMIC DNA]</scope>
    <source>
        <strain evidence="10 11">DS02</strain>
    </source>
</reference>
<feature type="domain" description="Ribosome recycling factor" evidence="9">
    <location>
        <begin position="79"/>
        <end position="238"/>
    </location>
</feature>
<evidence type="ECO:0000313" key="11">
    <source>
        <dbReference type="Proteomes" id="UP000238350"/>
    </source>
</evidence>
<proteinExistence type="inferred from homology"/>
<dbReference type="GO" id="GO:0006310">
    <property type="term" value="P:DNA recombination"/>
    <property type="evidence" value="ECO:0007669"/>
    <property type="project" value="UniProtKB-KW"/>
</dbReference>
<evidence type="ECO:0000256" key="4">
    <source>
        <dbReference type="ARBA" id="ARBA00022840"/>
    </source>
</evidence>
<evidence type="ECO:0000256" key="6">
    <source>
        <dbReference type="ARBA" id="ARBA00023172"/>
    </source>
</evidence>
<evidence type="ECO:0000256" key="5">
    <source>
        <dbReference type="ARBA" id="ARBA00022917"/>
    </source>
</evidence>
<dbReference type="Pfam" id="PF01765">
    <property type="entry name" value="RRF"/>
    <property type="match status" value="1"/>
</dbReference>
<dbReference type="GO" id="GO:0006281">
    <property type="term" value="P:DNA repair"/>
    <property type="evidence" value="ECO:0007669"/>
    <property type="project" value="InterPro"/>
</dbReference>
<evidence type="ECO:0000259" key="9">
    <source>
        <dbReference type="Pfam" id="PF01765"/>
    </source>
</evidence>
<dbReference type="Proteomes" id="UP000238350">
    <property type="component" value="Unassembled WGS sequence"/>
</dbReference>
<dbReference type="GO" id="GO:0005739">
    <property type="term" value="C:mitochondrion"/>
    <property type="evidence" value="ECO:0007669"/>
    <property type="project" value="TreeGrafter"/>
</dbReference>
<accession>A0A2T0FDT0</accession>
<dbReference type="RefSeq" id="XP_024663114.1">
    <property type="nucleotide sequence ID" value="XM_024807346.1"/>
</dbReference>
<name>A0A2T0FDT0_9ASCO</name>
<dbReference type="InterPro" id="IPR036191">
    <property type="entry name" value="RRF_sf"/>
</dbReference>
<dbReference type="Gene3D" id="3.30.1360.40">
    <property type="match status" value="1"/>
</dbReference>
<evidence type="ECO:0000256" key="2">
    <source>
        <dbReference type="ARBA" id="ARBA00020581"/>
    </source>
</evidence>
<dbReference type="SUPFAM" id="SSF55194">
    <property type="entry name" value="Ribosome recycling factor, RRF"/>
    <property type="match status" value="1"/>
</dbReference>
<dbReference type="Gene3D" id="1.10.132.20">
    <property type="entry name" value="Ribosome-recycling factor"/>
    <property type="match status" value="1"/>
</dbReference>
<organism evidence="10 11">
    <name type="scientific">Wickerhamiella sorbophila</name>
    <dbReference type="NCBI Taxonomy" id="45607"/>
    <lineage>
        <taxon>Eukaryota</taxon>
        <taxon>Fungi</taxon>
        <taxon>Dikarya</taxon>
        <taxon>Ascomycota</taxon>
        <taxon>Saccharomycotina</taxon>
        <taxon>Dipodascomycetes</taxon>
        <taxon>Dipodascales</taxon>
        <taxon>Trichomonascaceae</taxon>
        <taxon>Wickerhamiella</taxon>
    </lineage>
</organism>
<dbReference type="InterPro" id="IPR023584">
    <property type="entry name" value="Ribosome_recyc_fac_dom"/>
</dbReference>
<evidence type="ECO:0000313" key="10">
    <source>
        <dbReference type="EMBL" id="PRT53168.1"/>
    </source>
</evidence>
<keyword evidence="6" id="KW-0233">DNA recombination</keyword>
<dbReference type="PANTHER" id="PTHR20982:SF3">
    <property type="entry name" value="MITOCHONDRIAL RIBOSOME RECYCLING FACTOR PSEUDO 1"/>
    <property type="match status" value="1"/>
</dbReference>
<keyword evidence="3" id="KW-0547">Nucleotide-binding</keyword>
<evidence type="ECO:0000256" key="7">
    <source>
        <dbReference type="ARBA" id="ARBA00024909"/>
    </source>
</evidence>
<dbReference type="PRINTS" id="PR00142">
    <property type="entry name" value="RECA"/>
</dbReference>
<dbReference type="GeneID" id="36514537"/>
<evidence type="ECO:0000256" key="3">
    <source>
        <dbReference type="ARBA" id="ARBA00022741"/>
    </source>
</evidence>
<dbReference type="InterPro" id="IPR002661">
    <property type="entry name" value="Ribosome_recyc_fac"/>
</dbReference>
<dbReference type="STRING" id="45607.A0A2T0FDT0"/>
<evidence type="ECO:0000256" key="1">
    <source>
        <dbReference type="ARBA" id="ARBA00005912"/>
    </source>
</evidence>
<evidence type="ECO:0000256" key="8">
    <source>
        <dbReference type="ARBA" id="ARBA00033107"/>
    </source>
</evidence>
<dbReference type="GO" id="GO:0005524">
    <property type="term" value="F:ATP binding"/>
    <property type="evidence" value="ECO:0007669"/>
    <property type="project" value="UniProtKB-KW"/>
</dbReference>
<dbReference type="GO" id="GO:0003697">
    <property type="term" value="F:single-stranded DNA binding"/>
    <property type="evidence" value="ECO:0007669"/>
    <property type="project" value="InterPro"/>
</dbReference>
<dbReference type="PANTHER" id="PTHR20982">
    <property type="entry name" value="RIBOSOME RECYCLING FACTOR"/>
    <property type="match status" value="1"/>
</dbReference>
<dbReference type="GO" id="GO:0006412">
    <property type="term" value="P:translation"/>
    <property type="evidence" value="ECO:0007669"/>
    <property type="project" value="UniProtKB-KW"/>
</dbReference>
<gene>
    <name evidence="10" type="ORF">B9G98_00788</name>
</gene>
<keyword evidence="5" id="KW-0648">Protein biosynthesis</keyword>
<comment type="similarity">
    <text evidence="1">Belongs to the RRF family.</text>
</comment>
<comment type="caution">
    <text evidence="10">The sequence shown here is derived from an EMBL/GenBank/DDBJ whole genome shotgun (WGS) entry which is preliminary data.</text>
</comment>
<comment type="function">
    <text evidence="7">Necessary for protein synthesis in mitochondria. Functions as a ribosome recycling factor in mitochondria.</text>
</comment>
<protein>
    <recommendedName>
        <fullName evidence="2">Ribosome-recycling factor, mitochondrial</fullName>
    </recommendedName>
    <alternativeName>
        <fullName evidence="8">Ribosome-releasing factor, mitochondrial</fullName>
    </alternativeName>
</protein>
<dbReference type="OrthoDB" id="407355at2759"/>
<dbReference type="EMBL" id="NDIQ01000001">
    <property type="protein sequence ID" value="PRT53168.1"/>
    <property type="molecule type" value="Genomic_DNA"/>
</dbReference>